<protein>
    <recommendedName>
        <fullName evidence="2">F-box domain-containing protein</fullName>
    </recommendedName>
</protein>
<gene>
    <name evidence="3" type="ORF">FSB_LOCUS12034</name>
</gene>
<dbReference type="InterPro" id="IPR001810">
    <property type="entry name" value="F-box_dom"/>
</dbReference>
<dbReference type="AlphaFoldDB" id="A0A2N9FAC2"/>
<organism evidence="3">
    <name type="scientific">Fagus sylvatica</name>
    <name type="common">Beechnut</name>
    <dbReference type="NCBI Taxonomy" id="28930"/>
    <lineage>
        <taxon>Eukaryota</taxon>
        <taxon>Viridiplantae</taxon>
        <taxon>Streptophyta</taxon>
        <taxon>Embryophyta</taxon>
        <taxon>Tracheophyta</taxon>
        <taxon>Spermatophyta</taxon>
        <taxon>Magnoliopsida</taxon>
        <taxon>eudicotyledons</taxon>
        <taxon>Gunneridae</taxon>
        <taxon>Pentapetalae</taxon>
        <taxon>rosids</taxon>
        <taxon>fabids</taxon>
        <taxon>Fagales</taxon>
        <taxon>Fagaceae</taxon>
        <taxon>Fagus</taxon>
    </lineage>
</organism>
<dbReference type="InterPro" id="IPR055290">
    <property type="entry name" value="At3g26010-like"/>
</dbReference>
<dbReference type="EMBL" id="OIVN01000691">
    <property type="protein sequence ID" value="SPC84152.1"/>
    <property type="molecule type" value="Genomic_DNA"/>
</dbReference>
<dbReference type="PANTHER" id="PTHR35546">
    <property type="entry name" value="F-BOX PROTEIN INTERACTION DOMAIN PROTEIN-RELATED"/>
    <property type="match status" value="1"/>
</dbReference>
<feature type="region of interest" description="Disordered" evidence="1">
    <location>
        <begin position="1"/>
        <end position="39"/>
    </location>
</feature>
<feature type="compositionally biased region" description="Basic and acidic residues" evidence="1">
    <location>
        <begin position="25"/>
        <end position="39"/>
    </location>
</feature>
<dbReference type="Gene3D" id="1.20.1280.50">
    <property type="match status" value="1"/>
</dbReference>
<dbReference type="SUPFAM" id="SSF81383">
    <property type="entry name" value="F-box domain"/>
    <property type="match status" value="1"/>
</dbReference>
<dbReference type="Pfam" id="PF00646">
    <property type="entry name" value="F-box"/>
    <property type="match status" value="1"/>
</dbReference>
<dbReference type="PANTHER" id="PTHR35546:SF130">
    <property type="entry name" value="EXPRESSED PROTEIN"/>
    <property type="match status" value="1"/>
</dbReference>
<dbReference type="InterPro" id="IPR056592">
    <property type="entry name" value="Beta-prop_At3g26010-like"/>
</dbReference>
<proteinExistence type="predicted"/>
<dbReference type="PROSITE" id="PS50181">
    <property type="entry name" value="FBOX"/>
    <property type="match status" value="1"/>
</dbReference>
<sequence length="428" mass="49333">MAVESSTDLSSSEDSILYPCRKRRREEPDPDGHDSIHLSEPEINKLPDAMLFEILHRLPCRCALQCKSISKRWYSLISDPYFIRGFCHRHRKYADPFTLLLQYHLNILVVPSDNSELYLDCRGGGLNFLYFLPTSCFRFRIEAAFNDLLLVCSEIPPIQNSRYCMYYICNPLTKQSHMLRPLPLSTKVVMIGFICQPYSDKELSNYRYKVVRWIRSSFKSNISELQMEIFSSETGEWSNFVVSLPRERRFNRYINRIMDAGVVACNGMLHWVDADKEDKIIKGFVVFNPFNENAEQCVNYIDPPIDFVPRATCSFGTWCMKHKVYLNDVVSEHAKLVEIAKKSGPRPCVHLLVFHPNNGEIVFLQFLNYIVLCNMRTMVLKMAGQLRHKGKILAGNSSSLVHVPAKSVFLLGQPSWPTPVPPLPIVSY</sequence>
<reference evidence="3" key="1">
    <citation type="submission" date="2018-02" db="EMBL/GenBank/DDBJ databases">
        <authorList>
            <person name="Cohen D.B."/>
            <person name="Kent A.D."/>
        </authorList>
    </citation>
    <scope>NUCLEOTIDE SEQUENCE</scope>
</reference>
<feature type="compositionally biased region" description="Low complexity" evidence="1">
    <location>
        <begin position="1"/>
        <end position="15"/>
    </location>
</feature>
<evidence type="ECO:0000313" key="3">
    <source>
        <dbReference type="EMBL" id="SPC84152.1"/>
    </source>
</evidence>
<evidence type="ECO:0000256" key="1">
    <source>
        <dbReference type="SAM" id="MobiDB-lite"/>
    </source>
</evidence>
<accession>A0A2N9FAC2</accession>
<dbReference type="InterPro" id="IPR036047">
    <property type="entry name" value="F-box-like_dom_sf"/>
</dbReference>
<evidence type="ECO:0000259" key="2">
    <source>
        <dbReference type="PROSITE" id="PS50181"/>
    </source>
</evidence>
<dbReference type="Pfam" id="PF24750">
    <property type="entry name" value="b-prop_At3g26010-like"/>
    <property type="match status" value="1"/>
</dbReference>
<dbReference type="SMART" id="SM00256">
    <property type="entry name" value="FBOX"/>
    <property type="match status" value="1"/>
</dbReference>
<feature type="domain" description="F-box" evidence="2">
    <location>
        <begin position="40"/>
        <end position="86"/>
    </location>
</feature>
<name>A0A2N9FAC2_FAGSY</name>